<protein>
    <recommendedName>
        <fullName evidence="2">HTH deoR-type domain-containing protein</fullName>
    </recommendedName>
</protein>
<name>X1Q6M5_9ZZZZ</name>
<evidence type="ECO:0008006" key="2">
    <source>
        <dbReference type="Google" id="ProtNLM"/>
    </source>
</evidence>
<accession>X1Q6M5</accession>
<dbReference type="AlphaFoldDB" id="X1Q6M5"/>
<reference evidence="1" key="1">
    <citation type="journal article" date="2014" name="Front. Microbiol.">
        <title>High frequency of phylogenetically diverse reductive dehalogenase-homologous genes in deep subseafloor sedimentary metagenomes.</title>
        <authorList>
            <person name="Kawai M."/>
            <person name="Futagami T."/>
            <person name="Toyoda A."/>
            <person name="Takaki Y."/>
            <person name="Nishi S."/>
            <person name="Hori S."/>
            <person name="Arai W."/>
            <person name="Tsubouchi T."/>
            <person name="Morono Y."/>
            <person name="Uchiyama I."/>
            <person name="Ito T."/>
            <person name="Fujiyama A."/>
            <person name="Inagaki F."/>
            <person name="Takami H."/>
        </authorList>
    </citation>
    <scope>NUCLEOTIDE SEQUENCE</scope>
    <source>
        <strain evidence="1">Expedition CK06-06</strain>
    </source>
</reference>
<organism evidence="1">
    <name type="scientific">marine sediment metagenome</name>
    <dbReference type="NCBI Taxonomy" id="412755"/>
    <lineage>
        <taxon>unclassified sequences</taxon>
        <taxon>metagenomes</taxon>
        <taxon>ecological metagenomes</taxon>
    </lineage>
</organism>
<feature type="non-terminal residue" evidence="1">
    <location>
        <position position="76"/>
    </location>
</feature>
<comment type="caution">
    <text evidence="1">The sequence shown here is derived from an EMBL/GenBank/DDBJ whole genome shotgun (WGS) entry which is preliminary data.</text>
</comment>
<dbReference type="EMBL" id="BARV01040816">
    <property type="protein sequence ID" value="GAI46720.1"/>
    <property type="molecule type" value="Genomic_DNA"/>
</dbReference>
<gene>
    <name evidence="1" type="ORF">S06H3_62055</name>
</gene>
<dbReference type="InterPro" id="IPR036390">
    <property type="entry name" value="WH_DNA-bd_sf"/>
</dbReference>
<dbReference type="Gene3D" id="1.10.10.10">
    <property type="entry name" value="Winged helix-like DNA-binding domain superfamily/Winged helix DNA-binding domain"/>
    <property type="match status" value="1"/>
</dbReference>
<evidence type="ECO:0000313" key="1">
    <source>
        <dbReference type="EMBL" id="GAI46720.1"/>
    </source>
</evidence>
<proteinExistence type="predicted"/>
<dbReference type="SUPFAM" id="SSF46785">
    <property type="entry name" value="Winged helix' DNA-binding domain"/>
    <property type="match status" value="1"/>
</dbReference>
<sequence length="76" mass="8836">MWNEKNLKELGLNERQIKAVMYVKERGRITNKEYQRLCNTSERTATRDLSSLVSAEIFEQIGITGKGTEYIWVTVP</sequence>
<dbReference type="InterPro" id="IPR036388">
    <property type="entry name" value="WH-like_DNA-bd_sf"/>
</dbReference>